<reference evidence="1 2" key="1">
    <citation type="journal article" date="2018" name="Aquat. Microb. Ecol.">
        <title>Gammaproteobacterial methanotrophs dominate.</title>
        <authorList>
            <person name="Rissanen A.J."/>
            <person name="Saarenheimo J."/>
            <person name="Tiirola M."/>
            <person name="Peura S."/>
            <person name="Aalto S.L."/>
            <person name="Karvinen A."/>
            <person name="Nykanen H."/>
        </authorList>
    </citation>
    <scope>NUCLEOTIDE SEQUENCE [LARGE SCALE GENOMIC DNA]</scope>
    <source>
        <strain evidence="1">AMbin10</strain>
    </source>
</reference>
<dbReference type="AlphaFoldDB" id="A0A2W4RU97"/>
<evidence type="ECO:0000313" key="1">
    <source>
        <dbReference type="EMBL" id="PZN85836.1"/>
    </source>
</evidence>
<name>A0A2W4RU97_9GAMM</name>
<dbReference type="Proteomes" id="UP000249396">
    <property type="component" value="Unassembled WGS sequence"/>
</dbReference>
<comment type="caution">
    <text evidence="1">The sequence shown here is derived from an EMBL/GenBank/DDBJ whole genome shotgun (WGS) entry which is preliminary data.</text>
</comment>
<dbReference type="EMBL" id="QJPH01000106">
    <property type="protein sequence ID" value="PZN85836.1"/>
    <property type="molecule type" value="Genomic_DNA"/>
</dbReference>
<gene>
    <name evidence="1" type="ORF">DM484_01275</name>
</gene>
<evidence type="ECO:0000313" key="2">
    <source>
        <dbReference type="Proteomes" id="UP000249396"/>
    </source>
</evidence>
<proteinExistence type="predicted"/>
<organism evidence="1 2">
    <name type="scientific">Candidatus Methylumidiphilus alinenensis</name>
    <dbReference type="NCBI Taxonomy" id="2202197"/>
    <lineage>
        <taxon>Bacteria</taxon>
        <taxon>Pseudomonadati</taxon>
        <taxon>Pseudomonadota</taxon>
        <taxon>Gammaproteobacteria</taxon>
        <taxon>Methylococcales</taxon>
        <taxon>Candidatus Methylumidiphilus</taxon>
    </lineage>
</organism>
<sequence length="103" mass="10989">MSVLYVTEYASQGLDSRNSPMVIALEPTLAEQIFTISGSSTAVTNPFQSGTTYVRIHTDTICSIAFGTAPVATTSMKRMAANTTEYFAVPPNKGYKVAAITNT</sequence>
<accession>A0A2W4RU97</accession>
<protein>
    <submittedName>
        <fullName evidence="1">Uncharacterized protein</fullName>
    </submittedName>
</protein>